<evidence type="ECO:0000256" key="4">
    <source>
        <dbReference type="ARBA" id="ARBA00022538"/>
    </source>
</evidence>
<dbReference type="EnsemblPlants" id="Pp3c18_19100V3.1">
    <property type="protein sequence ID" value="Pp3c18_19100V3.1"/>
    <property type="gene ID" value="Pp3c18_19100"/>
</dbReference>
<evidence type="ECO:0000259" key="11">
    <source>
        <dbReference type="Pfam" id="PF02705"/>
    </source>
</evidence>
<dbReference type="GeneID" id="112294970"/>
<dbReference type="EnsemblPlants" id="Pp3c18_19100V3.2">
    <property type="protein sequence ID" value="Pp3c18_19100V3.2"/>
    <property type="gene ID" value="Pp3c18_19100"/>
</dbReference>
<feature type="transmembrane region" description="Helical" evidence="10">
    <location>
        <begin position="225"/>
        <end position="246"/>
    </location>
</feature>
<feature type="transmembrane region" description="Helical" evidence="10">
    <location>
        <begin position="452"/>
        <end position="475"/>
    </location>
</feature>
<feature type="transmembrane region" description="Helical" evidence="10">
    <location>
        <begin position="272"/>
        <end position="291"/>
    </location>
</feature>
<evidence type="ECO:0000313" key="14">
    <source>
        <dbReference type="EnsemblPlants" id="Pp3c18_19100V3.1"/>
    </source>
</evidence>
<dbReference type="NCBIfam" id="TIGR00794">
    <property type="entry name" value="kup"/>
    <property type="match status" value="1"/>
</dbReference>
<feature type="transmembrane region" description="Helical" evidence="10">
    <location>
        <begin position="481"/>
        <end position="498"/>
    </location>
</feature>
<dbReference type="GO" id="GO:0006813">
    <property type="term" value="P:potassium ion transport"/>
    <property type="evidence" value="ECO:0000318"/>
    <property type="project" value="GO_Central"/>
</dbReference>
<reference evidence="13 15" key="1">
    <citation type="journal article" date="2008" name="Science">
        <title>The Physcomitrella genome reveals evolutionary insights into the conquest of land by plants.</title>
        <authorList>
            <person name="Rensing S."/>
            <person name="Lang D."/>
            <person name="Zimmer A."/>
            <person name="Terry A."/>
            <person name="Salamov A."/>
            <person name="Shapiro H."/>
            <person name="Nishiyama T."/>
            <person name="Perroud P.-F."/>
            <person name="Lindquist E."/>
            <person name="Kamisugi Y."/>
            <person name="Tanahashi T."/>
            <person name="Sakakibara K."/>
            <person name="Fujita T."/>
            <person name="Oishi K."/>
            <person name="Shin-I T."/>
            <person name="Kuroki Y."/>
            <person name="Toyoda A."/>
            <person name="Suzuki Y."/>
            <person name="Hashimoto A."/>
            <person name="Yamaguchi K."/>
            <person name="Sugano A."/>
            <person name="Kohara Y."/>
            <person name="Fujiyama A."/>
            <person name="Anterola A."/>
            <person name="Aoki S."/>
            <person name="Ashton N."/>
            <person name="Barbazuk W.B."/>
            <person name="Barker E."/>
            <person name="Bennetzen J."/>
            <person name="Bezanilla M."/>
            <person name="Blankenship R."/>
            <person name="Cho S.H."/>
            <person name="Dutcher S."/>
            <person name="Estelle M."/>
            <person name="Fawcett J.A."/>
            <person name="Gundlach H."/>
            <person name="Hanada K."/>
            <person name="Heyl A."/>
            <person name="Hicks K.A."/>
            <person name="Hugh J."/>
            <person name="Lohr M."/>
            <person name="Mayer K."/>
            <person name="Melkozernov A."/>
            <person name="Murata T."/>
            <person name="Nelson D."/>
            <person name="Pils B."/>
            <person name="Prigge M."/>
            <person name="Reiss B."/>
            <person name="Renner T."/>
            <person name="Rombauts S."/>
            <person name="Rushton P."/>
            <person name="Sanderfoot A."/>
            <person name="Schween G."/>
            <person name="Shiu S.-H."/>
            <person name="Stueber K."/>
            <person name="Theodoulou F.L."/>
            <person name="Tu H."/>
            <person name="Van de Peer Y."/>
            <person name="Verrier P.J."/>
            <person name="Waters E."/>
            <person name="Wood A."/>
            <person name="Yang L."/>
            <person name="Cove D."/>
            <person name="Cuming A."/>
            <person name="Hasebe M."/>
            <person name="Lucas S."/>
            <person name="Mishler D.B."/>
            <person name="Reski R."/>
            <person name="Grigoriev I."/>
            <person name="Quatrano R.S."/>
            <person name="Boore J.L."/>
        </authorList>
    </citation>
    <scope>NUCLEOTIDE SEQUENCE [LARGE SCALE GENOMIC DNA]</scope>
    <source>
        <strain evidence="14 15">cv. Gransden 2004</strain>
    </source>
</reference>
<feature type="transmembrane region" description="Helical" evidence="10">
    <location>
        <begin position="153"/>
        <end position="175"/>
    </location>
</feature>
<reference evidence="14" key="3">
    <citation type="submission" date="2020-12" db="UniProtKB">
        <authorList>
            <consortium name="EnsemblPlants"/>
        </authorList>
    </citation>
    <scope>IDENTIFICATION</scope>
</reference>
<keyword evidence="5 10" id="KW-0812">Transmembrane</keyword>
<evidence type="ECO:0000259" key="12">
    <source>
        <dbReference type="Pfam" id="PF22776"/>
    </source>
</evidence>
<protein>
    <recommendedName>
        <fullName evidence="10">Potassium transporter</fullName>
    </recommendedName>
</protein>
<feature type="domain" description="K+ potassium transporter C-terminal" evidence="12">
    <location>
        <begin position="532"/>
        <end position="780"/>
    </location>
</feature>
<dbReference type="STRING" id="3218.A0A2K1J1L9"/>
<dbReference type="Proteomes" id="UP000006727">
    <property type="component" value="Chromosome 18"/>
</dbReference>
<dbReference type="Gramene" id="Pp3c18_19100V3.1">
    <property type="protein sequence ID" value="Pp3c18_19100V3.1"/>
    <property type="gene ID" value="Pp3c18_19100"/>
</dbReference>
<sequence>MDPERASSQQSSIGRFEYTERASIAVLLTLAYQSFGVVYGDLSVSPLYVFRATFGDTLRNDVEEREIMGVLCFIFWTLTLIPVIKYSFIVLSAHDNGEGGTFALYALLCRHLKLSLILNQQAADEELSSYKLEQPTTSPRGVWFRHLLEKHKFLQNGLLIVVLLGTCMVIGDGALTPALSVLSAISGIRVAAPHLHENVTVAVACCILVLLFGLQHMGTRRVSRLFAPIILAWLLCNASIGMYNLITWNPSILKALSPYYMYYFFKMDGKEGWIALGGVLLCITGAEAMYADLGHFSRKSVKLAFVGVVYPSLLIGYIGQAAYLSKHLNEVDHAFFKSVPRPVFWPVFVVATLASIVGSQAVISATFSIINQCMALGCFPRVKVVHTSNQVYGQVYIPEINWIMFILCLTLTISFQNTIDIGNAYGIAVIIVMLVTTFLMTLVIITVWQCSIFWALCFFAVFGCIELLYLSTAFFKVPKGGWVPLVLAGVFMSIMYVWHYGTTKKYEYDFQNKVSMKWLLNLGPSLGIVRVPGIGLIYTDLVSGVPAIFSHFVTNLPAFHEVLVFVCMKSAPVPYVSQHERYLIGRIGPKNYHMYRCIVRYGYKDVRRDEDDFENQLIANLAEFIQREEATSSNEHSFEGDRHLAVMGTTPGLLFNSLSDRREESIKSSVISNNGDSLQLQEWLSSSPRPIHKRRVHFDIPMSEAHHSTDVRKELSVLAKAREAGLAYMMSHSYVKAKKSSNFLKKCAIDYMYTFLRKNSRDPAVVLNIPHTSLIEVGMFYYV</sequence>
<proteinExistence type="inferred from homology"/>
<keyword evidence="4 10" id="KW-0633">Potassium transport</keyword>
<feature type="transmembrane region" description="Helical" evidence="10">
    <location>
        <begin position="391"/>
        <end position="413"/>
    </location>
</feature>
<keyword evidence="6 10" id="KW-0630">Potassium</keyword>
<dbReference type="EMBL" id="ABEU02000018">
    <property type="protein sequence ID" value="PNR35416.1"/>
    <property type="molecule type" value="Genomic_DNA"/>
</dbReference>
<evidence type="ECO:0000256" key="9">
    <source>
        <dbReference type="ARBA" id="ARBA00023136"/>
    </source>
</evidence>
<evidence type="ECO:0000313" key="15">
    <source>
        <dbReference type="Proteomes" id="UP000006727"/>
    </source>
</evidence>
<evidence type="ECO:0000256" key="5">
    <source>
        <dbReference type="ARBA" id="ARBA00022692"/>
    </source>
</evidence>
<feature type="domain" description="K+ potassium transporter integral membrane" evidence="11">
    <location>
        <begin position="30"/>
        <end position="520"/>
    </location>
</feature>
<dbReference type="PaxDb" id="3218-PP1S33_316V6.1"/>
<dbReference type="InterPro" id="IPR003855">
    <property type="entry name" value="K+_transporter"/>
</dbReference>
<dbReference type="FunCoup" id="A0A2K1J1L9">
    <property type="interactions" value="117"/>
</dbReference>
<evidence type="ECO:0000256" key="1">
    <source>
        <dbReference type="ARBA" id="ARBA00004141"/>
    </source>
</evidence>
<dbReference type="InterPro" id="IPR053951">
    <property type="entry name" value="K_trans_N"/>
</dbReference>
<dbReference type="InterPro" id="IPR053952">
    <property type="entry name" value="K_trans_C"/>
</dbReference>
<dbReference type="Pfam" id="PF02705">
    <property type="entry name" value="K_trans"/>
    <property type="match status" value="1"/>
</dbReference>
<dbReference type="GO" id="GO:0016020">
    <property type="term" value="C:membrane"/>
    <property type="evidence" value="ECO:0000318"/>
    <property type="project" value="GO_Central"/>
</dbReference>
<evidence type="ECO:0000256" key="3">
    <source>
        <dbReference type="ARBA" id="ARBA00022448"/>
    </source>
</evidence>
<feature type="transmembrane region" description="Helical" evidence="10">
    <location>
        <begin position="195"/>
        <end position="213"/>
    </location>
</feature>
<evidence type="ECO:0000256" key="2">
    <source>
        <dbReference type="ARBA" id="ARBA00008440"/>
    </source>
</evidence>
<feature type="transmembrane region" description="Helical" evidence="10">
    <location>
        <begin position="343"/>
        <end position="370"/>
    </location>
</feature>
<evidence type="ECO:0000256" key="6">
    <source>
        <dbReference type="ARBA" id="ARBA00022958"/>
    </source>
</evidence>
<keyword evidence="8 10" id="KW-0406">Ion transport</keyword>
<evidence type="ECO:0000313" key="13">
    <source>
        <dbReference type="EMBL" id="PNR35416.1"/>
    </source>
</evidence>
<dbReference type="GO" id="GO:0015079">
    <property type="term" value="F:potassium ion transmembrane transporter activity"/>
    <property type="evidence" value="ECO:0000318"/>
    <property type="project" value="GO_Central"/>
</dbReference>
<keyword evidence="7 10" id="KW-1133">Transmembrane helix</keyword>
<dbReference type="PANTHER" id="PTHR30540:SF83">
    <property type="entry name" value="K+ POTASSIUM TRANSPORTER"/>
    <property type="match status" value="1"/>
</dbReference>
<comment type="caution">
    <text evidence="10">Lacks conserved residue(s) required for the propagation of feature annotation.</text>
</comment>
<evidence type="ECO:0000256" key="10">
    <source>
        <dbReference type="RuleBase" id="RU321113"/>
    </source>
</evidence>
<dbReference type="Pfam" id="PF22776">
    <property type="entry name" value="K_trans_C"/>
    <property type="match status" value="1"/>
</dbReference>
<name>A0A2K1J1L9_PHYPA</name>
<organism evidence="13">
    <name type="scientific">Physcomitrium patens</name>
    <name type="common">Spreading-leaved earth moss</name>
    <name type="synonym">Physcomitrella patens</name>
    <dbReference type="NCBI Taxonomy" id="3218"/>
    <lineage>
        <taxon>Eukaryota</taxon>
        <taxon>Viridiplantae</taxon>
        <taxon>Streptophyta</taxon>
        <taxon>Embryophyta</taxon>
        <taxon>Bryophyta</taxon>
        <taxon>Bryophytina</taxon>
        <taxon>Bryopsida</taxon>
        <taxon>Funariidae</taxon>
        <taxon>Funariales</taxon>
        <taxon>Funariaceae</taxon>
        <taxon>Physcomitrium</taxon>
    </lineage>
</organism>
<evidence type="ECO:0000256" key="8">
    <source>
        <dbReference type="ARBA" id="ARBA00023065"/>
    </source>
</evidence>
<feature type="transmembrane region" description="Helical" evidence="10">
    <location>
        <begin position="303"/>
        <end position="323"/>
    </location>
</feature>
<comment type="subcellular location">
    <subcellularLocation>
        <location evidence="1 10">Membrane</location>
        <topology evidence="1 10">Multi-pass membrane protein</topology>
    </subcellularLocation>
</comment>
<evidence type="ECO:0000256" key="7">
    <source>
        <dbReference type="ARBA" id="ARBA00022989"/>
    </source>
</evidence>
<keyword evidence="15" id="KW-1185">Reference proteome</keyword>
<dbReference type="AlphaFoldDB" id="A0A2K1J1L9"/>
<feature type="transmembrane region" description="Helical" evidence="10">
    <location>
        <begin position="518"/>
        <end position="538"/>
    </location>
</feature>
<dbReference type="PANTHER" id="PTHR30540">
    <property type="entry name" value="OSMOTIC STRESS POTASSIUM TRANSPORTER"/>
    <property type="match status" value="1"/>
</dbReference>
<reference evidence="13 15" key="2">
    <citation type="journal article" date="2018" name="Plant J.">
        <title>The Physcomitrella patens chromosome-scale assembly reveals moss genome structure and evolution.</title>
        <authorList>
            <person name="Lang D."/>
            <person name="Ullrich K.K."/>
            <person name="Murat F."/>
            <person name="Fuchs J."/>
            <person name="Jenkins J."/>
            <person name="Haas F.B."/>
            <person name="Piednoel M."/>
            <person name="Gundlach H."/>
            <person name="Van Bel M."/>
            <person name="Meyberg R."/>
            <person name="Vives C."/>
            <person name="Morata J."/>
            <person name="Symeonidi A."/>
            <person name="Hiss M."/>
            <person name="Muchero W."/>
            <person name="Kamisugi Y."/>
            <person name="Saleh O."/>
            <person name="Blanc G."/>
            <person name="Decker E.L."/>
            <person name="van Gessel N."/>
            <person name="Grimwood J."/>
            <person name="Hayes R.D."/>
            <person name="Graham S.W."/>
            <person name="Gunter L.E."/>
            <person name="McDaniel S.F."/>
            <person name="Hoernstein S.N.W."/>
            <person name="Larsson A."/>
            <person name="Li F.W."/>
            <person name="Perroud P.F."/>
            <person name="Phillips J."/>
            <person name="Ranjan P."/>
            <person name="Rokshar D.S."/>
            <person name="Rothfels C.J."/>
            <person name="Schneider L."/>
            <person name="Shu S."/>
            <person name="Stevenson D.W."/>
            <person name="Thummler F."/>
            <person name="Tillich M."/>
            <person name="Villarreal Aguilar J.C."/>
            <person name="Widiez T."/>
            <person name="Wong G.K."/>
            <person name="Wymore A."/>
            <person name="Zhang Y."/>
            <person name="Zimmer A.D."/>
            <person name="Quatrano R.S."/>
            <person name="Mayer K.F.X."/>
            <person name="Goodstein D."/>
            <person name="Casacuberta J.M."/>
            <person name="Vandepoele K."/>
            <person name="Reski R."/>
            <person name="Cuming A.C."/>
            <person name="Tuskan G.A."/>
            <person name="Maumus F."/>
            <person name="Salse J."/>
            <person name="Schmutz J."/>
            <person name="Rensing S.A."/>
        </authorList>
    </citation>
    <scope>NUCLEOTIDE SEQUENCE [LARGE SCALE GENOMIC DNA]</scope>
    <source>
        <strain evidence="14 15">cv. Gransden 2004</strain>
    </source>
</reference>
<accession>A0A2K1J1L9</accession>
<keyword evidence="9 10" id="KW-0472">Membrane</keyword>
<feature type="transmembrane region" description="Helical" evidence="10">
    <location>
        <begin position="67"/>
        <end position="84"/>
    </location>
</feature>
<feature type="transmembrane region" description="Helical" evidence="10">
    <location>
        <begin position="425"/>
        <end position="445"/>
    </location>
</feature>
<keyword evidence="3" id="KW-0813">Transport</keyword>
<feature type="transmembrane region" description="Helical" evidence="10">
    <location>
        <begin position="21"/>
        <end position="40"/>
    </location>
</feature>
<dbReference type="RefSeq" id="XP_024401771.1">
    <property type="nucleotide sequence ID" value="XM_024546003.2"/>
</dbReference>
<comment type="function">
    <text evidence="10">Potassium transporter.</text>
</comment>
<gene>
    <name evidence="14" type="primary">LOC112294970</name>
    <name evidence="13" type="ORF">PHYPA_023316</name>
</gene>
<comment type="similarity">
    <text evidence="2 10">Belongs to the HAK/KUP transporter (TC 2.A.72.3) family.</text>
</comment>
<dbReference type="Gramene" id="Pp3c18_19100V3.2">
    <property type="protein sequence ID" value="Pp3c18_19100V3.2"/>
    <property type="gene ID" value="Pp3c18_19100"/>
</dbReference>